<evidence type="ECO:0000313" key="1">
    <source>
        <dbReference type="EMBL" id="NOJ74837.1"/>
    </source>
</evidence>
<dbReference type="PROSITE" id="PS51257">
    <property type="entry name" value="PROKAR_LIPOPROTEIN"/>
    <property type="match status" value="1"/>
</dbReference>
<name>A0ABX1WJW6_9FLAO</name>
<keyword evidence="2" id="KW-1185">Reference proteome</keyword>
<dbReference type="EMBL" id="JABFOQ010000004">
    <property type="protein sequence ID" value="NOJ74837.1"/>
    <property type="molecule type" value="Genomic_DNA"/>
</dbReference>
<dbReference type="Proteomes" id="UP000580344">
    <property type="component" value="Unassembled WGS sequence"/>
</dbReference>
<protein>
    <submittedName>
        <fullName evidence="1">Uncharacterized protein</fullName>
    </submittedName>
</protein>
<dbReference type="RefSeq" id="WP_171622159.1">
    <property type="nucleotide sequence ID" value="NZ_JABFOQ010000004.1"/>
</dbReference>
<organism evidence="1 2">
    <name type="scientific">Empedobacter stercoris</name>
    <dbReference type="NCBI Taxonomy" id="1628248"/>
    <lineage>
        <taxon>Bacteria</taxon>
        <taxon>Pseudomonadati</taxon>
        <taxon>Bacteroidota</taxon>
        <taxon>Flavobacteriia</taxon>
        <taxon>Flavobacteriales</taxon>
        <taxon>Weeksellaceae</taxon>
        <taxon>Empedobacter</taxon>
    </lineage>
</organism>
<reference evidence="1 2" key="1">
    <citation type="submission" date="2020-05" db="EMBL/GenBank/DDBJ databases">
        <title>Tigecycline resistant gene in Empedobacter stercoris.</title>
        <authorList>
            <person name="Chen Y."/>
            <person name="Cheng Y."/>
            <person name="Zhou K."/>
        </authorList>
    </citation>
    <scope>NUCLEOTIDE SEQUENCE [LARGE SCALE GENOMIC DNA]</scope>
    <source>
        <strain evidence="1 2">ES202</strain>
    </source>
</reference>
<evidence type="ECO:0000313" key="2">
    <source>
        <dbReference type="Proteomes" id="UP000580344"/>
    </source>
</evidence>
<accession>A0ABX1WJW6</accession>
<gene>
    <name evidence="1" type="ORF">HMH06_03105</name>
</gene>
<comment type="caution">
    <text evidence="1">The sequence shown here is derived from an EMBL/GenBank/DDBJ whole genome shotgun (WGS) entry which is preliminary data.</text>
</comment>
<sequence length="313" mass="37303">MKYIYVLALLLSIFSCKNELDVSINIPLKDEVLNEYSEKDSLFIVNYNDIRKLVDSAYSNKEVFDLTYNQLYDFYKDIFKQKETLINDETFKNDWNKKFLETHKTFNTDSIKYVQYIKDNDYKKYINLKLVKVFENKNYWLLPKDDAEILVTPINGAIIRKIDGSIKISKKGEKDETFKSLEYMLGDAMFSFQGVLKNSKTIIATEYENNLSDFVDIPVSVISKEYDINFYISELIANDNYIDANLEKVPFLLKEYLLTKVDFYKNAYLVNEINKDYKTLEQYAFETIKNKNKDKYKKEYQFFEKGYKLYDKM</sequence>
<proteinExistence type="predicted"/>